<organism evidence="3 4">
    <name type="scientific">Porphyridium purpureum</name>
    <name type="common">Red alga</name>
    <name type="synonym">Porphyridium cruentum</name>
    <dbReference type="NCBI Taxonomy" id="35688"/>
    <lineage>
        <taxon>Eukaryota</taxon>
        <taxon>Rhodophyta</taxon>
        <taxon>Bangiophyceae</taxon>
        <taxon>Porphyridiales</taxon>
        <taxon>Porphyridiaceae</taxon>
        <taxon>Porphyridium</taxon>
    </lineage>
</organism>
<protein>
    <recommendedName>
        <fullName evidence="2">FMR1-interacting protein 1 conserved domain-containing protein</fullName>
    </recommendedName>
</protein>
<accession>A0A5J4YLP3</accession>
<reference evidence="4" key="1">
    <citation type="journal article" date="2019" name="Nat. Commun.">
        <title>Expansion of phycobilisome linker gene families in mesophilic red algae.</title>
        <authorList>
            <person name="Lee J."/>
            <person name="Kim D."/>
            <person name="Bhattacharya D."/>
            <person name="Yoon H.S."/>
        </authorList>
    </citation>
    <scope>NUCLEOTIDE SEQUENCE [LARGE SCALE GENOMIC DNA]</scope>
    <source>
        <strain evidence="4">CCMP 1328</strain>
    </source>
</reference>
<gene>
    <name evidence="3" type="ORF">FVE85_7908</name>
</gene>
<feature type="compositionally biased region" description="Basic and acidic residues" evidence="1">
    <location>
        <begin position="1"/>
        <end position="11"/>
    </location>
</feature>
<sequence length="254" mass="28446">MAESRTEEDIGRSGTEAPHAGRRLAARYVDAIREAEEERRRQAGERVQPNGRAQHEAAAPAQGGAQRVGKRKEREQEGARDSHRAEHKRPERGPAKSPDPPAPAAAAPAMTEQEERELKEWIAERKKCWPSKRVVAEKERQKRVKLAQEDGALAQLRNTYASSSSSNESDDSSSRSLQNSAEAAGTAADSAGAAHRRKQSTSVRSQPNVERRVSKYSWLRRVQDQDIKEQLTLLLRAFTYLMDTKLNRREDSTT</sequence>
<dbReference type="InterPro" id="IPR019496">
    <property type="entry name" value="NUFIP1_cons_dom"/>
</dbReference>
<evidence type="ECO:0000259" key="2">
    <source>
        <dbReference type="Pfam" id="PF10453"/>
    </source>
</evidence>
<feature type="compositionally biased region" description="Basic and acidic residues" evidence="1">
    <location>
        <begin position="116"/>
        <end position="127"/>
    </location>
</feature>
<evidence type="ECO:0000313" key="3">
    <source>
        <dbReference type="EMBL" id="KAA8492401.1"/>
    </source>
</evidence>
<feature type="region of interest" description="Disordered" evidence="1">
    <location>
        <begin position="1"/>
        <end position="211"/>
    </location>
</feature>
<keyword evidence="4" id="KW-1185">Reference proteome</keyword>
<feature type="compositionally biased region" description="Basic and acidic residues" evidence="1">
    <location>
        <begin position="72"/>
        <end position="94"/>
    </location>
</feature>
<dbReference type="Pfam" id="PF10453">
    <property type="entry name" value="NUFIP1"/>
    <property type="match status" value="1"/>
</dbReference>
<dbReference type="AlphaFoldDB" id="A0A5J4YLP3"/>
<dbReference type="EMBL" id="VRMN01000009">
    <property type="protein sequence ID" value="KAA8492401.1"/>
    <property type="molecule type" value="Genomic_DNA"/>
</dbReference>
<evidence type="ECO:0000313" key="4">
    <source>
        <dbReference type="Proteomes" id="UP000324585"/>
    </source>
</evidence>
<name>A0A5J4YLP3_PORPP</name>
<feature type="compositionally biased region" description="Low complexity" evidence="1">
    <location>
        <begin position="174"/>
        <end position="193"/>
    </location>
</feature>
<comment type="caution">
    <text evidence="3">The sequence shown here is derived from an EMBL/GenBank/DDBJ whole genome shotgun (WGS) entry which is preliminary data.</text>
</comment>
<dbReference type="Proteomes" id="UP000324585">
    <property type="component" value="Unassembled WGS sequence"/>
</dbReference>
<feature type="domain" description="FMR1-interacting protein 1 conserved" evidence="2">
    <location>
        <begin position="113"/>
        <end position="147"/>
    </location>
</feature>
<evidence type="ECO:0000256" key="1">
    <source>
        <dbReference type="SAM" id="MobiDB-lite"/>
    </source>
</evidence>
<feature type="compositionally biased region" description="Basic and acidic residues" evidence="1">
    <location>
        <begin position="30"/>
        <end position="44"/>
    </location>
</feature>
<proteinExistence type="predicted"/>